<evidence type="ECO:0000313" key="1">
    <source>
        <dbReference type="Proteomes" id="UP000038045"/>
    </source>
</evidence>
<dbReference type="Proteomes" id="UP000038045">
    <property type="component" value="Unplaced"/>
</dbReference>
<reference evidence="2" key="1">
    <citation type="submission" date="2017-02" db="UniProtKB">
        <authorList>
            <consortium name="WormBaseParasite"/>
        </authorList>
    </citation>
    <scope>IDENTIFICATION</scope>
</reference>
<accession>A0A0N4Z4H4</accession>
<name>A0A0N4Z4H4_PARTI</name>
<proteinExistence type="predicted"/>
<sequence length="491" mass="57404">MKVKGIDGNFLIQLSFKPYGPVKESFLKFKPDSVDTAYSTKSISCGWKKCEFGLIIVDKNIDKKEININNNLDFKYAVLILLKTQKDYINFETIIFKDNGFLLDGCPYKNYISPLTQIEYIIDEDTFKSGITIPTLSNNHILLPIIPKNDGDTFYKCGILKQPMLPDIKMGFKLDYNHDRKPNVYDAKEYPNIKMKDCRYQENQMGWFHILRKLVNDDFKTKVIPINKANQNLASLKYYYDLSKISINYVTSDEITVKAILPTCIDTEQFDKETVFPSPGGMYRINQVGYRNELYYIIDEYDYDLEYDMVCLQYFPSKQGLSESVKKADSSYFYVNKVNFPSGKEEKVRKMKIKNNDFTIYSKYICKADQQYVNSLYTFRPTYLTPYNNTIINLDPIKSFNKTLSNHFLCKKQISEFDRYDNSTITKKSGKEISLKYKFDSTTVYLESIVPIEKLHCTLRFNVTLTCRYKTLAETYFSISQVIEVNMKDEV</sequence>
<dbReference type="WBParaSite" id="PTRK_0000189200.1">
    <property type="protein sequence ID" value="PTRK_0000189200.1"/>
    <property type="gene ID" value="PTRK_0000189200"/>
</dbReference>
<organism evidence="1 2">
    <name type="scientific">Parastrongyloides trichosuri</name>
    <name type="common">Possum-specific nematode worm</name>
    <dbReference type="NCBI Taxonomy" id="131310"/>
    <lineage>
        <taxon>Eukaryota</taxon>
        <taxon>Metazoa</taxon>
        <taxon>Ecdysozoa</taxon>
        <taxon>Nematoda</taxon>
        <taxon>Chromadorea</taxon>
        <taxon>Rhabditida</taxon>
        <taxon>Tylenchina</taxon>
        <taxon>Panagrolaimomorpha</taxon>
        <taxon>Strongyloidoidea</taxon>
        <taxon>Strongyloididae</taxon>
        <taxon>Parastrongyloides</taxon>
    </lineage>
</organism>
<evidence type="ECO:0000313" key="2">
    <source>
        <dbReference type="WBParaSite" id="PTRK_0000189200.1"/>
    </source>
</evidence>
<protein>
    <submittedName>
        <fullName evidence="2">Ig-like domain-containing protein</fullName>
    </submittedName>
</protein>
<dbReference type="AlphaFoldDB" id="A0A0N4Z4H4"/>
<keyword evidence="1" id="KW-1185">Reference proteome</keyword>